<evidence type="ECO:0000313" key="2">
    <source>
        <dbReference type="EMBL" id="GAO17821.1"/>
    </source>
</evidence>
<name>A0A1B5L5I4_USTVR</name>
<comment type="caution">
    <text evidence="2">The sequence shown here is derived from an EMBL/GenBank/DDBJ whole genome shotgun (WGS) entry which is preliminary data.</text>
</comment>
<protein>
    <recommendedName>
        <fullName evidence="4">NADH-ubiquinone oxidoreductase 17.8 kDa subunit</fullName>
    </recommendedName>
</protein>
<sequence length="130" mass="14682">MFAARQRAGVVARRLPRAARGYASEAHGHHHKAAEVNESFGVRKRSKNLPKGSLASVAVFFGGVLFYQFLPNKGEDSAITNLFSKYMSRKEDWEETNALHTRAMEQAGFDRNLFENASHTHRFVDLAYPE</sequence>
<dbReference type="PANTHER" id="PTHR42100:SF1">
    <property type="entry name" value="OXIDOREDUCTASE 178 KDA SUBUNIT, PUTATIVE (AFU_ORTHOLOGUE AFUA_8G04320)-RELATED"/>
    <property type="match status" value="1"/>
</dbReference>
<dbReference type="EMBL" id="BBTG02000034">
    <property type="protein sequence ID" value="GAO17821.1"/>
    <property type="molecule type" value="Genomic_DNA"/>
</dbReference>
<dbReference type="AlphaFoldDB" id="A0A1B5L5I4"/>
<dbReference type="GO" id="GO:0005739">
    <property type="term" value="C:mitochondrion"/>
    <property type="evidence" value="ECO:0007669"/>
    <property type="project" value="InterPro"/>
</dbReference>
<evidence type="ECO:0000256" key="1">
    <source>
        <dbReference type="SAM" id="Phobius"/>
    </source>
</evidence>
<feature type="transmembrane region" description="Helical" evidence="1">
    <location>
        <begin position="52"/>
        <end position="70"/>
    </location>
</feature>
<reference evidence="3" key="1">
    <citation type="journal article" date="2016" name="Genome Announc.">
        <title>Genome sequence of Ustilaginoidea virens IPU010, a rice pathogenic fungus causing false smut.</title>
        <authorList>
            <person name="Kumagai T."/>
            <person name="Ishii T."/>
            <person name="Terai G."/>
            <person name="Umemura M."/>
            <person name="Machida M."/>
            <person name="Asai K."/>
        </authorList>
    </citation>
    <scope>NUCLEOTIDE SEQUENCE [LARGE SCALE GENOMIC DNA]</scope>
    <source>
        <strain evidence="3">IPU010</strain>
    </source>
</reference>
<organism evidence="2 3">
    <name type="scientific">Ustilaginoidea virens</name>
    <name type="common">Rice false smut fungus</name>
    <name type="synonym">Villosiclava virens</name>
    <dbReference type="NCBI Taxonomy" id="1159556"/>
    <lineage>
        <taxon>Eukaryota</taxon>
        <taxon>Fungi</taxon>
        <taxon>Dikarya</taxon>
        <taxon>Ascomycota</taxon>
        <taxon>Pezizomycotina</taxon>
        <taxon>Sordariomycetes</taxon>
        <taxon>Hypocreomycetidae</taxon>
        <taxon>Hypocreales</taxon>
        <taxon>Clavicipitaceae</taxon>
        <taxon>Ustilaginoidea</taxon>
    </lineage>
</organism>
<accession>A0A1B5L5I4</accession>
<evidence type="ECO:0000313" key="3">
    <source>
        <dbReference type="Proteomes" id="UP000054053"/>
    </source>
</evidence>
<dbReference type="InterPro" id="IPR034444">
    <property type="entry name" value="Nuo17.8"/>
</dbReference>
<keyword evidence="1" id="KW-0812">Transmembrane</keyword>
<keyword evidence="1" id="KW-0472">Membrane</keyword>
<dbReference type="Proteomes" id="UP000054053">
    <property type="component" value="Unassembled WGS sequence"/>
</dbReference>
<keyword evidence="1" id="KW-1133">Transmembrane helix</keyword>
<dbReference type="PANTHER" id="PTHR42100">
    <property type="entry name" value="OXIDOREDUCTASE 178 KDA SUBUNIT, PUTATIVE (AFU_ORTHOLOGUE AFUA_8G04320)-RELATED"/>
    <property type="match status" value="1"/>
</dbReference>
<proteinExistence type="predicted"/>
<gene>
    <name evidence="2" type="ORF">UVI_02049140</name>
</gene>
<evidence type="ECO:0008006" key="4">
    <source>
        <dbReference type="Google" id="ProtNLM"/>
    </source>
</evidence>